<protein>
    <submittedName>
        <fullName evidence="1">Uncharacterized protein</fullName>
    </submittedName>
</protein>
<keyword evidence="2" id="KW-1185">Reference proteome</keyword>
<reference evidence="1" key="1">
    <citation type="submission" date="2022-06" db="EMBL/GenBank/DDBJ databases">
        <title>The First Complete Genome of the Simian Malaria Parasite Plasmodium brasilianum.</title>
        <authorList>
            <person name="Bajic M."/>
            <person name="Ravishankar S."/>
        </authorList>
    </citation>
    <scope>NUCLEOTIDE SEQUENCE</scope>
    <source>
        <strain evidence="1">Bolivian I</strain>
    </source>
</reference>
<name>A0ACB9YEB7_PLABR</name>
<gene>
    <name evidence="1" type="ORF">MKS88_001252</name>
</gene>
<proteinExistence type="predicted"/>
<evidence type="ECO:0000313" key="2">
    <source>
        <dbReference type="Proteomes" id="UP001056978"/>
    </source>
</evidence>
<comment type="caution">
    <text evidence="1">The sequence shown here is derived from an EMBL/GenBank/DDBJ whole genome shotgun (WGS) entry which is preliminary data.</text>
</comment>
<evidence type="ECO:0000313" key="1">
    <source>
        <dbReference type="EMBL" id="KAI4840524.1"/>
    </source>
</evidence>
<organism evidence="1 2">
    <name type="scientific">Plasmodium brasilianum</name>
    <dbReference type="NCBI Taxonomy" id="5824"/>
    <lineage>
        <taxon>Eukaryota</taxon>
        <taxon>Sar</taxon>
        <taxon>Alveolata</taxon>
        <taxon>Apicomplexa</taxon>
        <taxon>Aconoidasida</taxon>
        <taxon>Haemosporida</taxon>
        <taxon>Plasmodiidae</taxon>
        <taxon>Plasmodium</taxon>
        <taxon>Plasmodium (Plasmodium)</taxon>
    </lineage>
</organism>
<dbReference type="EMBL" id="CM043772">
    <property type="protein sequence ID" value="KAI4840524.1"/>
    <property type="molecule type" value="Genomic_DNA"/>
</dbReference>
<dbReference type="Proteomes" id="UP001056978">
    <property type="component" value="Chromosome 4"/>
</dbReference>
<sequence length="186" mass="21801">MNIHFFSSFYDTLWSKDLKRNNILNVKFDDESTEAFQRNICSLHHNKLFQEYNKSTCGDISSPEEYNYMMENSEFQEHGEFDFEYNLKEKSPTLKHYDNIHNNKNLYNSLKKLYSKDVSPLCYIKSSNKFNFSNYINKMNGTIIYNQNNQGKSIIVYLIYCIAVVLIVSIIIGIIVGFIVAFNPSS</sequence>
<accession>A0ACB9YEB7</accession>